<keyword evidence="1" id="KW-0808">Transferase</keyword>
<dbReference type="InterPro" id="IPR043129">
    <property type="entry name" value="ATPase_NBD"/>
</dbReference>
<protein>
    <submittedName>
        <fullName evidence="4">Glucokinase</fullName>
    </submittedName>
</protein>
<dbReference type="AlphaFoldDB" id="A0A956M293"/>
<name>A0A956M293_UNCEI</name>
<reference evidence="4" key="2">
    <citation type="journal article" date="2021" name="Microbiome">
        <title>Successional dynamics and alternative stable states in a saline activated sludge microbial community over 9 years.</title>
        <authorList>
            <person name="Wang Y."/>
            <person name="Ye J."/>
            <person name="Ju F."/>
            <person name="Liu L."/>
            <person name="Boyd J.A."/>
            <person name="Deng Y."/>
            <person name="Parks D.H."/>
            <person name="Jiang X."/>
            <person name="Yin X."/>
            <person name="Woodcroft B.J."/>
            <person name="Tyson G.W."/>
            <person name="Hugenholtz P."/>
            <person name="Polz M.F."/>
            <person name="Zhang T."/>
        </authorList>
    </citation>
    <scope>NUCLEOTIDE SEQUENCE</scope>
    <source>
        <strain evidence="4">HKST-UBA01</strain>
    </source>
</reference>
<dbReference type="SUPFAM" id="SSF53067">
    <property type="entry name" value="Actin-like ATPase domain"/>
    <property type="match status" value="1"/>
</dbReference>
<comment type="similarity">
    <text evidence="3">Belongs to the bacterial glucokinase family.</text>
</comment>
<accession>A0A956M293</accession>
<gene>
    <name evidence="4" type="ORF">KC729_16485</name>
</gene>
<dbReference type="GO" id="GO:0005536">
    <property type="term" value="F:D-glucose binding"/>
    <property type="evidence" value="ECO:0007669"/>
    <property type="project" value="InterPro"/>
</dbReference>
<evidence type="ECO:0000256" key="3">
    <source>
        <dbReference type="RuleBase" id="RU004046"/>
    </source>
</evidence>
<reference evidence="4" key="1">
    <citation type="submission" date="2020-04" db="EMBL/GenBank/DDBJ databases">
        <authorList>
            <person name="Zhang T."/>
        </authorList>
    </citation>
    <scope>NUCLEOTIDE SEQUENCE</scope>
    <source>
        <strain evidence="4">HKST-UBA01</strain>
    </source>
</reference>
<organism evidence="4 5">
    <name type="scientific">Eiseniibacteriota bacterium</name>
    <dbReference type="NCBI Taxonomy" id="2212470"/>
    <lineage>
        <taxon>Bacteria</taxon>
        <taxon>Candidatus Eiseniibacteriota</taxon>
    </lineage>
</organism>
<dbReference type="GO" id="GO:0006096">
    <property type="term" value="P:glycolytic process"/>
    <property type="evidence" value="ECO:0007669"/>
    <property type="project" value="InterPro"/>
</dbReference>
<proteinExistence type="inferred from homology"/>
<comment type="caution">
    <text evidence="4">The sequence shown here is derived from an EMBL/GenBank/DDBJ whole genome shotgun (WGS) entry which is preliminary data.</text>
</comment>
<keyword evidence="2" id="KW-0418">Kinase</keyword>
<dbReference type="PANTHER" id="PTHR47363">
    <property type="entry name" value="GLUCOKINASE"/>
    <property type="match status" value="1"/>
</dbReference>
<dbReference type="InterPro" id="IPR003836">
    <property type="entry name" value="Glucokinase"/>
</dbReference>
<dbReference type="Gene3D" id="3.40.367.20">
    <property type="match status" value="1"/>
</dbReference>
<dbReference type="EMBL" id="JAGQHR010000634">
    <property type="protein sequence ID" value="MCA9729287.1"/>
    <property type="molecule type" value="Genomic_DNA"/>
</dbReference>
<evidence type="ECO:0000313" key="5">
    <source>
        <dbReference type="Proteomes" id="UP000697710"/>
    </source>
</evidence>
<dbReference type="PANTHER" id="PTHR47363:SF1">
    <property type="entry name" value="GLUCOKINASE"/>
    <property type="match status" value="1"/>
</dbReference>
<sequence length="274" mass="28735">MLFLAGDIGGTKTKLGLFTHREGRLVRLRDHRYPSEPDAHPDRLVVEFAGSDRERIGAVCLGVAGPVVDGSVHATNLPWDLEESSLGDALGGVPCRLINDLEANARGLSALDDSDLLVLQTGRVGSPVGTMISAGTGLGEVAFLRDDAGLRVLPSEGGHADLAPVDETDVPLLQALWEKYGHVSVERVVSGPGIAEMYRILAEVPGSPSADSEIAAEIQAATDPAASITNAAIKHRCPLCAEVLRRFVRFYGAEAGNLALRLLSTGGLYVGGGI</sequence>
<dbReference type="CDD" id="cd24008">
    <property type="entry name" value="ASKHA_NBD_GLK"/>
    <property type="match status" value="1"/>
</dbReference>
<evidence type="ECO:0000256" key="1">
    <source>
        <dbReference type="ARBA" id="ARBA00022679"/>
    </source>
</evidence>
<feature type="non-terminal residue" evidence="4">
    <location>
        <position position="274"/>
    </location>
</feature>
<evidence type="ECO:0000313" key="4">
    <source>
        <dbReference type="EMBL" id="MCA9729287.1"/>
    </source>
</evidence>
<dbReference type="Proteomes" id="UP000697710">
    <property type="component" value="Unassembled WGS sequence"/>
</dbReference>
<dbReference type="GO" id="GO:0004340">
    <property type="term" value="F:glucokinase activity"/>
    <property type="evidence" value="ECO:0007669"/>
    <property type="project" value="InterPro"/>
</dbReference>
<evidence type="ECO:0000256" key="2">
    <source>
        <dbReference type="ARBA" id="ARBA00022777"/>
    </source>
</evidence>
<dbReference type="Gene3D" id="3.30.420.40">
    <property type="match status" value="1"/>
</dbReference>
<dbReference type="Pfam" id="PF02685">
    <property type="entry name" value="Glucokinase"/>
    <property type="match status" value="1"/>
</dbReference>
<dbReference type="GO" id="GO:0005524">
    <property type="term" value="F:ATP binding"/>
    <property type="evidence" value="ECO:0007669"/>
    <property type="project" value="InterPro"/>
</dbReference>